<evidence type="ECO:0000256" key="2">
    <source>
        <dbReference type="PROSITE-ProRule" id="PRU00497"/>
    </source>
</evidence>
<keyword evidence="1 2" id="KW-0193">Cuticle</keyword>
<reference evidence="6" key="2">
    <citation type="submission" date="2025-04" db="UniProtKB">
        <authorList>
            <consortium name="RefSeq"/>
        </authorList>
    </citation>
    <scope>IDENTIFICATION</scope>
    <source>
        <tissue evidence="6">Whole body</tissue>
    </source>
</reference>
<evidence type="ECO:0000256" key="3">
    <source>
        <dbReference type="SAM" id="Phobius"/>
    </source>
</evidence>
<dbReference type="GO" id="GO:0031012">
    <property type="term" value="C:extracellular matrix"/>
    <property type="evidence" value="ECO:0007669"/>
    <property type="project" value="TreeGrafter"/>
</dbReference>
<dbReference type="GO" id="GO:0005615">
    <property type="term" value="C:extracellular space"/>
    <property type="evidence" value="ECO:0007669"/>
    <property type="project" value="TreeGrafter"/>
</dbReference>
<dbReference type="PANTHER" id="PTHR12236">
    <property type="entry name" value="STRUCTURAL CONTITUENT OF CUTICLE"/>
    <property type="match status" value="1"/>
</dbReference>
<keyword evidence="3" id="KW-0812">Transmembrane</keyword>
<dbReference type="Pfam" id="PF00379">
    <property type="entry name" value="Chitin_bind_4"/>
    <property type="match status" value="1"/>
</dbReference>
<protein>
    <submittedName>
        <fullName evidence="4">Cuticle protein</fullName>
    </submittedName>
    <submittedName>
        <fullName evidence="6">Uncharacterized protein LOC112683029</fullName>
    </submittedName>
</protein>
<dbReference type="PROSITE" id="PS51155">
    <property type="entry name" value="CHIT_BIND_RR_2"/>
    <property type="match status" value="1"/>
</dbReference>
<keyword evidence="3" id="KW-1133">Transmembrane helix</keyword>
<dbReference type="AlphaFoldDB" id="A0A2S2PWD5"/>
<organism evidence="4">
    <name type="scientific">Sipha flava</name>
    <name type="common">yellow sugarcane aphid</name>
    <dbReference type="NCBI Taxonomy" id="143950"/>
    <lineage>
        <taxon>Eukaryota</taxon>
        <taxon>Metazoa</taxon>
        <taxon>Ecdysozoa</taxon>
        <taxon>Arthropoda</taxon>
        <taxon>Hexapoda</taxon>
        <taxon>Insecta</taxon>
        <taxon>Pterygota</taxon>
        <taxon>Neoptera</taxon>
        <taxon>Paraneoptera</taxon>
        <taxon>Hemiptera</taxon>
        <taxon>Sternorrhyncha</taxon>
        <taxon>Aphidomorpha</taxon>
        <taxon>Aphidoidea</taxon>
        <taxon>Aphididae</taxon>
        <taxon>Sipha</taxon>
    </lineage>
</organism>
<dbReference type="GO" id="GO:0042302">
    <property type="term" value="F:structural constituent of cuticle"/>
    <property type="evidence" value="ECO:0007669"/>
    <property type="project" value="UniProtKB-UniRule"/>
</dbReference>
<feature type="transmembrane region" description="Helical" evidence="3">
    <location>
        <begin position="97"/>
        <end position="115"/>
    </location>
</feature>
<sequence>MVKINRCTMKVKCFRIIVIFEYLVITLLFVPLMFGQLEGRVVRLARGLHKSSLPVDYLRANKCYHRHIHHCRVVHPARAATDSIYTYIIFTRSSLNMMQYSQVGLALLMTIAFVLQCTSAGSLGYNYAYGVNDPYTGDIKDQQESKNGDQVIGYYRTMDSDGMLRTVNYNAHPKTGFRAVVNREPFFPATVVGQQPSGELSDGSQRLVNNVLHNSPIVNDYARLI</sequence>
<name>A0A2S2PWD5_9HEMI</name>
<feature type="transmembrane region" description="Helical" evidence="3">
    <location>
        <begin position="12"/>
        <end position="34"/>
    </location>
</feature>
<dbReference type="EMBL" id="GGMS01000461">
    <property type="protein sequence ID" value="MBY69664.1"/>
    <property type="molecule type" value="Transcribed_RNA"/>
</dbReference>
<proteinExistence type="predicted"/>
<dbReference type="OrthoDB" id="6603229at2759"/>
<dbReference type="Proteomes" id="UP000694846">
    <property type="component" value="Unplaced"/>
</dbReference>
<evidence type="ECO:0000256" key="1">
    <source>
        <dbReference type="ARBA" id="ARBA00022460"/>
    </source>
</evidence>
<keyword evidence="5" id="KW-1185">Reference proteome</keyword>
<keyword evidence="3" id="KW-0472">Membrane</keyword>
<dbReference type="RefSeq" id="XP_025409655.1">
    <property type="nucleotide sequence ID" value="XM_025553870.1"/>
</dbReference>
<dbReference type="InterPro" id="IPR051217">
    <property type="entry name" value="Insect_Cuticle_Struc_Prot"/>
</dbReference>
<gene>
    <name evidence="4" type="primary">Ccp84Ab_2</name>
    <name evidence="6" type="synonym">LOC112683029</name>
    <name evidence="4" type="ORF">g.35406</name>
</gene>
<dbReference type="PANTHER" id="PTHR12236:SF75">
    <property type="entry name" value="CUTICULAR PROTEIN 62BB, ISOFORM A"/>
    <property type="match status" value="1"/>
</dbReference>
<accession>A0A2S2PWD5</accession>
<evidence type="ECO:0000313" key="6">
    <source>
        <dbReference type="RefSeq" id="XP_025409655.1"/>
    </source>
</evidence>
<reference evidence="4" key="1">
    <citation type="submission" date="2018-04" db="EMBL/GenBank/DDBJ databases">
        <title>Transcriptome assembly of Sipha flava.</title>
        <authorList>
            <person name="Scully E.D."/>
            <person name="Geib S.M."/>
            <person name="Palmer N.A."/>
            <person name="Koch K."/>
            <person name="Bradshaw J."/>
            <person name="Heng-Moss T."/>
            <person name="Sarath G."/>
        </authorList>
    </citation>
    <scope>NUCLEOTIDE SEQUENCE</scope>
</reference>
<evidence type="ECO:0000313" key="5">
    <source>
        <dbReference type="Proteomes" id="UP000694846"/>
    </source>
</evidence>
<dbReference type="InterPro" id="IPR000618">
    <property type="entry name" value="Insect_cuticle"/>
</dbReference>
<evidence type="ECO:0000313" key="4">
    <source>
        <dbReference type="EMBL" id="MBY69664.1"/>
    </source>
</evidence>